<reference evidence="2 3" key="1">
    <citation type="submission" date="2017-01" db="EMBL/GenBank/DDBJ databases">
        <authorList>
            <person name="Mah S.A."/>
            <person name="Swanson W.J."/>
            <person name="Moy G.W."/>
            <person name="Vacquier V.D."/>
        </authorList>
    </citation>
    <scope>NUCLEOTIDE SEQUENCE [LARGE SCALE GENOMIC DNA]</scope>
    <source>
        <strain evidence="2 3">CPCC 203464</strain>
    </source>
</reference>
<keyword evidence="1" id="KW-0812">Transmembrane</keyword>
<accession>A0A1N7GH28</accession>
<keyword evidence="1" id="KW-1133">Transmembrane helix</keyword>
<dbReference type="AlphaFoldDB" id="A0A1N7GH28"/>
<protein>
    <submittedName>
        <fullName evidence="2">Uncharacterized protein</fullName>
    </submittedName>
</protein>
<dbReference type="STRING" id="1344003.SAMN05445060_2778"/>
<organism evidence="2 3">
    <name type="scientific">Williamsia sterculiae</name>
    <dbReference type="NCBI Taxonomy" id="1344003"/>
    <lineage>
        <taxon>Bacteria</taxon>
        <taxon>Bacillati</taxon>
        <taxon>Actinomycetota</taxon>
        <taxon>Actinomycetes</taxon>
        <taxon>Mycobacteriales</taxon>
        <taxon>Nocardiaceae</taxon>
        <taxon>Williamsia</taxon>
    </lineage>
</organism>
<gene>
    <name evidence="2" type="ORF">SAMN05445060_2778</name>
</gene>
<evidence type="ECO:0000313" key="2">
    <source>
        <dbReference type="EMBL" id="SIS11893.1"/>
    </source>
</evidence>
<dbReference type="EMBL" id="FTNT01000008">
    <property type="protein sequence ID" value="SIS11893.1"/>
    <property type="molecule type" value="Genomic_DNA"/>
</dbReference>
<proteinExistence type="predicted"/>
<sequence length="66" mass="6962">MSNKTLSPTAPNQPRTIAVSVIIPWLIVTVMTAAVAGLIAGWFFHANVTVTNAEVLTAAASKADRR</sequence>
<dbReference type="Proteomes" id="UP000186218">
    <property type="component" value="Unassembled WGS sequence"/>
</dbReference>
<feature type="transmembrane region" description="Helical" evidence="1">
    <location>
        <begin position="21"/>
        <end position="44"/>
    </location>
</feature>
<keyword evidence="1" id="KW-0472">Membrane</keyword>
<dbReference type="RefSeq" id="WP_143690379.1">
    <property type="nucleotide sequence ID" value="NZ_FTNT01000008.1"/>
</dbReference>
<evidence type="ECO:0000256" key="1">
    <source>
        <dbReference type="SAM" id="Phobius"/>
    </source>
</evidence>
<evidence type="ECO:0000313" key="3">
    <source>
        <dbReference type="Proteomes" id="UP000186218"/>
    </source>
</evidence>
<keyword evidence="3" id="KW-1185">Reference proteome</keyword>
<name>A0A1N7GH28_9NOCA</name>